<dbReference type="InterPro" id="IPR011017">
    <property type="entry name" value="TRASH_dom"/>
</dbReference>
<keyword evidence="6" id="KW-1185">Reference proteome</keyword>
<dbReference type="Pfam" id="PF13404">
    <property type="entry name" value="HTH_AsnC-type"/>
    <property type="match status" value="1"/>
</dbReference>
<evidence type="ECO:0000313" key="6">
    <source>
        <dbReference type="Proteomes" id="UP000236740"/>
    </source>
</evidence>
<dbReference type="PANTHER" id="PTHR43413:SF4">
    <property type="entry name" value="HTH-TYPE TRANSCRIPTIONAL REGULATOR LYSM"/>
    <property type="match status" value="1"/>
</dbReference>
<dbReference type="InterPro" id="IPR036390">
    <property type="entry name" value="WH_DNA-bd_sf"/>
</dbReference>
<dbReference type="InterPro" id="IPR019888">
    <property type="entry name" value="Tscrpt_reg_AsnC-like"/>
</dbReference>
<dbReference type="InterPro" id="IPR050684">
    <property type="entry name" value="HTH-Siroheme_Decarb"/>
</dbReference>
<evidence type="ECO:0000256" key="2">
    <source>
        <dbReference type="ARBA" id="ARBA00023125"/>
    </source>
</evidence>
<dbReference type="GO" id="GO:0043565">
    <property type="term" value="F:sequence-specific DNA binding"/>
    <property type="evidence" value="ECO:0007669"/>
    <property type="project" value="InterPro"/>
</dbReference>
<proteinExistence type="predicted"/>
<gene>
    <name evidence="5" type="ORF">SAMN04488133_3300</name>
</gene>
<dbReference type="PROSITE" id="PS50956">
    <property type="entry name" value="HTH_ASNC_2"/>
    <property type="match status" value="1"/>
</dbReference>
<dbReference type="InterPro" id="IPR000485">
    <property type="entry name" value="AsnC-type_HTH_dom"/>
</dbReference>
<dbReference type="InterPro" id="IPR036388">
    <property type="entry name" value="WH-like_DNA-bd_sf"/>
</dbReference>
<keyword evidence="3" id="KW-0804">Transcription</keyword>
<dbReference type="Gene3D" id="1.10.10.10">
    <property type="entry name" value="Winged helix-like DNA-binding domain superfamily/Winged helix DNA-binding domain"/>
    <property type="match status" value="1"/>
</dbReference>
<evidence type="ECO:0000256" key="3">
    <source>
        <dbReference type="ARBA" id="ARBA00023163"/>
    </source>
</evidence>
<reference evidence="5 6" key="1">
    <citation type="submission" date="2016-10" db="EMBL/GenBank/DDBJ databases">
        <authorList>
            <person name="de Groot N.N."/>
        </authorList>
    </citation>
    <scope>NUCLEOTIDE SEQUENCE [LARGE SCALE GENOMIC DNA]</scope>
    <source>
        <strain evidence="5 6">CGMCC 1.10331</strain>
    </source>
</reference>
<dbReference type="PANTHER" id="PTHR43413">
    <property type="entry name" value="TRANSCRIPTIONAL REGULATOR, ASNC FAMILY"/>
    <property type="match status" value="1"/>
</dbReference>
<keyword evidence="2" id="KW-0238">DNA-binding</keyword>
<feature type="domain" description="HTH asnC-type" evidence="4">
    <location>
        <begin position="13"/>
        <end position="76"/>
    </location>
</feature>
<evidence type="ECO:0000259" key="4">
    <source>
        <dbReference type="PROSITE" id="PS50956"/>
    </source>
</evidence>
<name>A0A1H6CB17_9EURY</name>
<dbReference type="EMBL" id="FNVN01000007">
    <property type="protein sequence ID" value="SEG70053.1"/>
    <property type="molecule type" value="Genomic_DNA"/>
</dbReference>
<evidence type="ECO:0000313" key="5">
    <source>
        <dbReference type="EMBL" id="SEG70053.1"/>
    </source>
</evidence>
<dbReference type="Proteomes" id="UP000236740">
    <property type="component" value="Unassembled WGS sequence"/>
</dbReference>
<dbReference type="PRINTS" id="PR00033">
    <property type="entry name" value="HTHASNC"/>
</dbReference>
<protein>
    <submittedName>
        <fullName evidence="5">Transcriptional regulator, AsnC family</fullName>
    </submittedName>
</protein>
<dbReference type="Pfam" id="PF24273">
    <property type="entry name" value="TRASH_HVO_1752_C"/>
    <property type="match status" value="1"/>
</dbReference>
<dbReference type="SMART" id="SM00746">
    <property type="entry name" value="TRASH"/>
    <property type="match status" value="1"/>
</dbReference>
<dbReference type="AlphaFoldDB" id="A0A1H6CB17"/>
<dbReference type="InterPro" id="IPR056526">
    <property type="entry name" value="TRASH_HVO_1752"/>
</dbReference>
<dbReference type="SMART" id="SM00344">
    <property type="entry name" value="HTH_ASNC"/>
    <property type="match status" value="1"/>
</dbReference>
<dbReference type="SUPFAM" id="SSF46785">
    <property type="entry name" value="Winged helix' DNA-binding domain"/>
    <property type="match status" value="1"/>
</dbReference>
<dbReference type="CDD" id="cd00090">
    <property type="entry name" value="HTH_ARSR"/>
    <property type="match status" value="1"/>
</dbReference>
<evidence type="ECO:0000256" key="1">
    <source>
        <dbReference type="ARBA" id="ARBA00023015"/>
    </source>
</evidence>
<accession>A0A1H6CB17</accession>
<keyword evidence="1" id="KW-0805">Transcription regulation</keyword>
<dbReference type="InterPro" id="IPR011991">
    <property type="entry name" value="ArsR-like_HTH"/>
</dbReference>
<organism evidence="5 6">
    <name type="scientific">Halobellus limi</name>
    <dbReference type="NCBI Taxonomy" id="699433"/>
    <lineage>
        <taxon>Archaea</taxon>
        <taxon>Methanobacteriati</taxon>
        <taxon>Methanobacteriota</taxon>
        <taxon>Stenosarchaea group</taxon>
        <taxon>Halobacteria</taxon>
        <taxon>Halobacteriales</taxon>
        <taxon>Haloferacaceae</taxon>
        <taxon>Halobellus</taxon>
    </lineage>
</organism>
<sequence length="205" mass="23114">MYPARRSGRMRDLDETDLEILSLLADDARRPFSDIGEEVDLSGPAVSDRVKRLQEAGIINNFTIDVNRAHLRAGVPVFIQAEIGSASLEAARERARESDGVEHVFTTSEGDLWFYARVEAQNVRQWVDGLFNEIDVADYTVTLIDELEWTPSVDGVEFALTCAECNNTVDNQGETTRIDGEIYHFCCPSCLTRFDDRYQRLEEGA</sequence>